<reference evidence="2 3" key="1">
    <citation type="journal article" date="2024" name="Commun. Biol.">
        <title>Comparative genomic analysis of thermophilic fungi reveals convergent evolutionary adaptations and gene losses.</title>
        <authorList>
            <person name="Steindorff A.S."/>
            <person name="Aguilar-Pontes M.V."/>
            <person name="Robinson A.J."/>
            <person name="Andreopoulos B."/>
            <person name="LaButti K."/>
            <person name="Kuo A."/>
            <person name="Mondo S."/>
            <person name="Riley R."/>
            <person name="Otillar R."/>
            <person name="Haridas S."/>
            <person name="Lipzen A."/>
            <person name="Grimwood J."/>
            <person name="Schmutz J."/>
            <person name="Clum A."/>
            <person name="Reid I.D."/>
            <person name="Moisan M.C."/>
            <person name="Butler G."/>
            <person name="Nguyen T.T.M."/>
            <person name="Dewar K."/>
            <person name="Conant G."/>
            <person name="Drula E."/>
            <person name="Henrissat B."/>
            <person name="Hansel C."/>
            <person name="Singer S."/>
            <person name="Hutchinson M.I."/>
            <person name="de Vries R.P."/>
            <person name="Natvig D.O."/>
            <person name="Powell A.J."/>
            <person name="Tsang A."/>
            <person name="Grigoriev I.V."/>
        </authorList>
    </citation>
    <scope>NUCLEOTIDE SEQUENCE [LARGE SCALE GENOMIC DNA]</scope>
    <source>
        <strain evidence="2 3">CBS 494.80</strain>
    </source>
</reference>
<feature type="region of interest" description="Disordered" evidence="1">
    <location>
        <begin position="40"/>
        <end position="73"/>
    </location>
</feature>
<evidence type="ECO:0000256" key="1">
    <source>
        <dbReference type="SAM" id="MobiDB-lite"/>
    </source>
</evidence>
<keyword evidence="3" id="KW-1185">Reference proteome</keyword>
<feature type="region of interest" description="Disordered" evidence="1">
    <location>
        <begin position="88"/>
        <end position="154"/>
    </location>
</feature>
<name>A0ABR4C386_9HELO</name>
<gene>
    <name evidence="2" type="ORF">VTL71DRAFT_4889</name>
</gene>
<evidence type="ECO:0000313" key="3">
    <source>
        <dbReference type="Proteomes" id="UP001595075"/>
    </source>
</evidence>
<feature type="compositionally biased region" description="Low complexity" evidence="1">
    <location>
        <begin position="50"/>
        <end position="69"/>
    </location>
</feature>
<evidence type="ECO:0000313" key="2">
    <source>
        <dbReference type="EMBL" id="KAL2064395.1"/>
    </source>
</evidence>
<feature type="compositionally biased region" description="Low complexity" evidence="1">
    <location>
        <begin position="136"/>
        <end position="154"/>
    </location>
</feature>
<proteinExistence type="predicted"/>
<dbReference type="EMBL" id="JAZHXI010000014">
    <property type="protein sequence ID" value="KAL2064395.1"/>
    <property type="molecule type" value="Genomic_DNA"/>
</dbReference>
<organism evidence="2 3">
    <name type="scientific">Oculimacula yallundae</name>
    <dbReference type="NCBI Taxonomy" id="86028"/>
    <lineage>
        <taxon>Eukaryota</taxon>
        <taxon>Fungi</taxon>
        <taxon>Dikarya</taxon>
        <taxon>Ascomycota</taxon>
        <taxon>Pezizomycotina</taxon>
        <taxon>Leotiomycetes</taxon>
        <taxon>Helotiales</taxon>
        <taxon>Ploettnerulaceae</taxon>
        <taxon>Oculimacula</taxon>
    </lineage>
</organism>
<accession>A0ABR4C386</accession>
<protein>
    <submittedName>
        <fullName evidence="2">Uncharacterized protein</fullName>
    </submittedName>
</protein>
<sequence>MSYLEPIRSPLSINRSILSNMPYPSYISYDEKAAYERRYRSSNNIHGRQSSTSSTSSTLSNTSSSSSTSYRYESDLPPRYSYNYFTAASPKPLPALPASRSSRKQSEGERKVSFATQKPLPPLPLRFGQVDERENGSSQSRSRSGSGASAKSAGECAWWTKEYEGKPF</sequence>
<comment type="caution">
    <text evidence="2">The sequence shown here is derived from an EMBL/GenBank/DDBJ whole genome shotgun (WGS) entry which is preliminary data.</text>
</comment>
<dbReference type="Proteomes" id="UP001595075">
    <property type="component" value="Unassembled WGS sequence"/>
</dbReference>